<dbReference type="EMBL" id="OD044389">
    <property type="protein sequence ID" value="CAD7421156.1"/>
    <property type="molecule type" value="Genomic_DNA"/>
</dbReference>
<dbReference type="Pfam" id="PF01301">
    <property type="entry name" value="Glyco_hydro_35"/>
    <property type="match status" value="1"/>
</dbReference>
<name>A0A7R9HH60_TIMPO</name>
<dbReference type="GO" id="GO:0004553">
    <property type="term" value="F:hydrolase activity, hydrolyzing O-glycosyl compounds"/>
    <property type="evidence" value="ECO:0007669"/>
    <property type="project" value="InterPro"/>
</dbReference>
<dbReference type="Gene3D" id="2.60.120.260">
    <property type="entry name" value="Galactose-binding domain-like"/>
    <property type="match status" value="1"/>
</dbReference>
<evidence type="ECO:0000256" key="1">
    <source>
        <dbReference type="ARBA" id="ARBA00009809"/>
    </source>
</evidence>
<protein>
    <recommendedName>
        <fullName evidence="2">Glycoside hydrolase 35 catalytic domain-containing protein</fullName>
    </recommendedName>
</protein>
<feature type="domain" description="Glycoside hydrolase 35 catalytic" evidence="2">
    <location>
        <begin position="3"/>
        <end position="68"/>
    </location>
</feature>
<dbReference type="GO" id="GO:0005975">
    <property type="term" value="P:carbohydrate metabolic process"/>
    <property type="evidence" value="ECO:0007669"/>
    <property type="project" value="InterPro"/>
</dbReference>
<evidence type="ECO:0000313" key="3">
    <source>
        <dbReference type="EMBL" id="CAD7421156.1"/>
    </source>
</evidence>
<dbReference type="Gene3D" id="3.20.20.80">
    <property type="entry name" value="Glycosidases"/>
    <property type="match status" value="1"/>
</dbReference>
<comment type="similarity">
    <text evidence="1">Belongs to the glycosyl hydrolase 35 family.</text>
</comment>
<sequence length="201" mass="22483">METILRFPANINLYVFHGGTSFGFMNSATHQHVFPTYLSDVSSYDYDAPLSEAGDYTEKYNSTMELVSRYAPIKFQSPDLPAQSIKEAYPTTPISAQLTFEQIIDQVPSADRVTSTGLEVMERLDINNRSGQSYGFILYRKSGLTISSGTVLRISGKIRDYAIVLVDGVRKTPVFRSQEQQKTFGYFDAPRCAILVGGTRF</sequence>
<dbReference type="SUPFAM" id="SSF51445">
    <property type="entry name" value="(Trans)glycosidases"/>
    <property type="match status" value="1"/>
</dbReference>
<dbReference type="AlphaFoldDB" id="A0A7R9HH60"/>
<dbReference type="InterPro" id="IPR001944">
    <property type="entry name" value="Glycoside_Hdrlase_35"/>
</dbReference>
<reference evidence="3" key="1">
    <citation type="submission" date="2020-11" db="EMBL/GenBank/DDBJ databases">
        <authorList>
            <person name="Tran Van P."/>
        </authorList>
    </citation>
    <scope>NUCLEOTIDE SEQUENCE</scope>
</reference>
<dbReference type="InterPro" id="IPR031330">
    <property type="entry name" value="Gly_Hdrlase_35_cat"/>
</dbReference>
<proteinExistence type="inferred from homology"/>
<organism evidence="3">
    <name type="scientific">Timema poppense</name>
    <name type="common">Walking stick</name>
    <dbReference type="NCBI Taxonomy" id="170557"/>
    <lineage>
        <taxon>Eukaryota</taxon>
        <taxon>Metazoa</taxon>
        <taxon>Ecdysozoa</taxon>
        <taxon>Arthropoda</taxon>
        <taxon>Hexapoda</taxon>
        <taxon>Insecta</taxon>
        <taxon>Pterygota</taxon>
        <taxon>Neoptera</taxon>
        <taxon>Polyneoptera</taxon>
        <taxon>Phasmatodea</taxon>
        <taxon>Timematodea</taxon>
        <taxon>Timematoidea</taxon>
        <taxon>Timematidae</taxon>
        <taxon>Timema</taxon>
    </lineage>
</organism>
<evidence type="ECO:0000259" key="2">
    <source>
        <dbReference type="Pfam" id="PF01301"/>
    </source>
</evidence>
<dbReference type="InterPro" id="IPR017853">
    <property type="entry name" value="GH"/>
</dbReference>
<gene>
    <name evidence="3" type="ORF">TPSB3V08_LOCUS14571</name>
</gene>
<accession>A0A7R9HH60</accession>
<dbReference type="PANTHER" id="PTHR23421">
    <property type="entry name" value="BETA-GALACTOSIDASE RELATED"/>
    <property type="match status" value="1"/>
</dbReference>